<dbReference type="PANTHER" id="PTHR24292">
    <property type="entry name" value="CYTOCHROME P450"/>
    <property type="match status" value="1"/>
</dbReference>
<evidence type="ECO:0000256" key="5">
    <source>
        <dbReference type="ARBA" id="ARBA00022617"/>
    </source>
</evidence>
<evidence type="ECO:0000256" key="7">
    <source>
        <dbReference type="ARBA" id="ARBA00022824"/>
    </source>
</evidence>
<feature type="transmembrane region" description="Helical" evidence="15">
    <location>
        <begin position="6"/>
        <end position="27"/>
    </location>
</feature>
<dbReference type="EMBL" id="GHWJ01001012">
    <property type="protein sequence ID" value="NOV33749.1"/>
    <property type="molecule type" value="Transcribed_RNA"/>
</dbReference>
<dbReference type="InterPro" id="IPR036396">
    <property type="entry name" value="Cyt_P450_sf"/>
</dbReference>
<dbReference type="GO" id="GO:0020037">
    <property type="term" value="F:heme binding"/>
    <property type="evidence" value="ECO:0007669"/>
    <property type="project" value="InterPro"/>
</dbReference>
<feature type="binding site" description="axial binding residue" evidence="13">
    <location>
        <position position="469"/>
    </location>
    <ligand>
        <name>heme</name>
        <dbReference type="ChEBI" id="CHEBI:30413"/>
    </ligand>
    <ligandPart>
        <name>Fe</name>
        <dbReference type="ChEBI" id="CHEBI:18248"/>
    </ligandPart>
</feature>
<evidence type="ECO:0000256" key="14">
    <source>
        <dbReference type="RuleBase" id="RU000461"/>
    </source>
</evidence>
<keyword evidence="12 15" id="KW-0472">Membrane</keyword>
<accession>A0A6M2CJW6</accession>
<evidence type="ECO:0000256" key="4">
    <source>
        <dbReference type="ARBA" id="ARBA00010617"/>
    </source>
</evidence>
<organism evidence="16">
    <name type="scientific">Rhipicephalus microplus</name>
    <name type="common">Cattle tick</name>
    <name type="synonym">Boophilus microplus</name>
    <dbReference type="NCBI Taxonomy" id="6941"/>
    <lineage>
        <taxon>Eukaryota</taxon>
        <taxon>Metazoa</taxon>
        <taxon>Ecdysozoa</taxon>
        <taxon>Arthropoda</taxon>
        <taxon>Chelicerata</taxon>
        <taxon>Arachnida</taxon>
        <taxon>Acari</taxon>
        <taxon>Parasitiformes</taxon>
        <taxon>Ixodida</taxon>
        <taxon>Ixodoidea</taxon>
        <taxon>Ixodidae</taxon>
        <taxon>Rhipicephalinae</taxon>
        <taxon>Rhipicephalus</taxon>
        <taxon>Boophilus</taxon>
    </lineage>
</organism>
<dbReference type="InterPro" id="IPR001128">
    <property type="entry name" value="Cyt_P450"/>
</dbReference>
<dbReference type="InterPro" id="IPR050476">
    <property type="entry name" value="Insect_CytP450_Detox"/>
</dbReference>
<sequence>MNWASLWLYAKILVWTTILAVLTYGLFKLFKWRLGTFSYFKEIGILGPKPNLLWGNLAEYHGKGLVKCLTEWCDKYGDVFGFYNGDVPTLVIKDIEFLTYIFVKNFQDFTSRGSTMRTDEEHRFLGQSLLHARGLQWKRTRSCVSYAFTANKFKQMIPYMSHVADVFVQILGEKADAGKEYPMLRLFQGLTMDYVGRAAFGFDCTFQRELTHPFLKTAQGVLPGVMTGPFHMLAHSTTTMAKYVAPILWLNEKFGTFSYDVFNKHTSKVIQLRMKNPEARKPDMLQTMLDVESEEGQLPESPQLLDADAKLYKRMSPEEVGINTTILFIAGFETTATGLSYLAYILAKHQDVQEQVREEVKSVIERHGALDYTAVTQSLKYFSRVVDETLRMFPPVVTFTTRSAINDFEYNGIKFKAGTSILSPTIQIHMDPRIWPNPEKFDPERFLPENVAARPTIAYQPFGDGPRNCIGKRLALLEIIYTGARMVEKFKLTLGESQKDRMVMDYHAMVSSPGDGPYIVFHRI</sequence>
<evidence type="ECO:0000256" key="9">
    <source>
        <dbReference type="ARBA" id="ARBA00023002"/>
    </source>
</evidence>
<keyword evidence="10 13" id="KW-0408">Iron</keyword>
<dbReference type="CDD" id="cd11055">
    <property type="entry name" value="CYP3A-like"/>
    <property type="match status" value="1"/>
</dbReference>
<dbReference type="GO" id="GO:0005506">
    <property type="term" value="F:iron ion binding"/>
    <property type="evidence" value="ECO:0007669"/>
    <property type="project" value="InterPro"/>
</dbReference>
<evidence type="ECO:0000256" key="1">
    <source>
        <dbReference type="ARBA" id="ARBA00001971"/>
    </source>
</evidence>
<dbReference type="PROSITE" id="PS00086">
    <property type="entry name" value="CYTOCHROME_P450"/>
    <property type="match status" value="1"/>
</dbReference>
<name>A0A6M2CJW6_RHIMP</name>
<dbReference type="FunFam" id="1.10.630.10:FF:000182">
    <property type="entry name" value="Cytochrome P450 3A4"/>
    <property type="match status" value="1"/>
</dbReference>
<dbReference type="InterPro" id="IPR002401">
    <property type="entry name" value="Cyt_P450_E_grp-I"/>
</dbReference>
<evidence type="ECO:0000256" key="3">
    <source>
        <dbReference type="ARBA" id="ARBA00004406"/>
    </source>
</evidence>
<evidence type="ECO:0000256" key="10">
    <source>
        <dbReference type="ARBA" id="ARBA00023004"/>
    </source>
</evidence>
<dbReference type="VEuPathDB" id="VectorBase:LOC119179580"/>
<keyword evidence="15" id="KW-1133">Transmembrane helix</keyword>
<keyword evidence="9 14" id="KW-0560">Oxidoreductase</keyword>
<comment type="cofactor">
    <cofactor evidence="1 13">
        <name>heme</name>
        <dbReference type="ChEBI" id="CHEBI:30413"/>
    </cofactor>
</comment>
<dbReference type="PRINTS" id="PR00385">
    <property type="entry name" value="P450"/>
</dbReference>
<protein>
    <submittedName>
        <fullName evidence="16">Putative cytochrome</fullName>
    </submittedName>
</protein>
<keyword evidence="5 13" id="KW-0349">Heme</keyword>
<reference evidence="16" key="1">
    <citation type="submission" date="2019-09" db="EMBL/GenBank/DDBJ databases">
        <title>Organ-specific transcriptomic study of the physiology of the cattle tick, Rhipicephalus microplus.</title>
        <authorList>
            <person name="Tirloni L."/>
            <person name="Braz G."/>
            <person name="Gandara A.C.P."/>
            <person name="Sabadin G.A."/>
            <person name="da Silva R.M."/>
            <person name="Guizzo M.G."/>
            <person name="Machado J.A."/>
            <person name="Costa E.P."/>
            <person name="Gomes H.F."/>
            <person name="Moraes J."/>
            <person name="Mota M.B.S."/>
            <person name="Mesquita R.D."/>
            <person name="Alvarenga P.H."/>
            <person name="Alves F."/>
            <person name="Seixas A."/>
            <person name="da Fonseca R.N."/>
            <person name="Fogaca A."/>
            <person name="Logullo C."/>
            <person name="Tanaka A."/>
            <person name="Daffre S."/>
            <person name="Termignoni C."/>
            <person name="Vaz I.S.Jr."/>
            <person name="Oliveira P.L."/>
            <person name="Ribeiro J.M."/>
        </authorList>
    </citation>
    <scope>NUCLEOTIDE SEQUENCE</scope>
    <source>
        <strain evidence="16">Porto Alegre</strain>
    </source>
</reference>
<evidence type="ECO:0000256" key="12">
    <source>
        <dbReference type="ARBA" id="ARBA00023136"/>
    </source>
</evidence>
<dbReference type="PANTHER" id="PTHR24292:SF102">
    <property type="entry name" value="CYTOCHROME P450 FAMILY-RELATED"/>
    <property type="match status" value="1"/>
</dbReference>
<proteinExistence type="inferred from homology"/>
<dbReference type="InterPro" id="IPR017972">
    <property type="entry name" value="Cyt_P450_CS"/>
</dbReference>
<dbReference type="GO" id="GO:0016705">
    <property type="term" value="F:oxidoreductase activity, acting on paired donors, with incorporation or reduction of molecular oxygen"/>
    <property type="evidence" value="ECO:0007669"/>
    <property type="project" value="InterPro"/>
</dbReference>
<dbReference type="PRINTS" id="PR00463">
    <property type="entry name" value="EP450I"/>
</dbReference>
<evidence type="ECO:0000256" key="15">
    <source>
        <dbReference type="SAM" id="Phobius"/>
    </source>
</evidence>
<evidence type="ECO:0000256" key="6">
    <source>
        <dbReference type="ARBA" id="ARBA00022723"/>
    </source>
</evidence>
<dbReference type="AlphaFoldDB" id="A0A6M2CJW6"/>
<dbReference type="OrthoDB" id="2789670at2759"/>
<keyword evidence="15" id="KW-0812">Transmembrane</keyword>
<keyword evidence="11 14" id="KW-0503">Monooxygenase</keyword>
<evidence type="ECO:0000313" key="16">
    <source>
        <dbReference type="EMBL" id="NOV33749.1"/>
    </source>
</evidence>
<dbReference type="Gene3D" id="1.10.630.10">
    <property type="entry name" value="Cytochrome P450"/>
    <property type="match status" value="1"/>
</dbReference>
<dbReference type="SUPFAM" id="SSF48264">
    <property type="entry name" value="Cytochrome P450"/>
    <property type="match status" value="1"/>
</dbReference>
<dbReference type="GO" id="GO:0005789">
    <property type="term" value="C:endoplasmic reticulum membrane"/>
    <property type="evidence" value="ECO:0007669"/>
    <property type="project" value="UniProtKB-SubCell"/>
</dbReference>
<keyword evidence="6 13" id="KW-0479">Metal-binding</keyword>
<evidence type="ECO:0000256" key="13">
    <source>
        <dbReference type="PIRSR" id="PIRSR602401-1"/>
    </source>
</evidence>
<keyword evidence="8" id="KW-0492">Microsome</keyword>
<dbReference type="Pfam" id="PF00067">
    <property type="entry name" value="p450"/>
    <property type="match status" value="1"/>
</dbReference>
<evidence type="ECO:0000256" key="2">
    <source>
        <dbReference type="ARBA" id="ARBA00004174"/>
    </source>
</evidence>
<comment type="similarity">
    <text evidence="4 14">Belongs to the cytochrome P450 family.</text>
</comment>
<evidence type="ECO:0000256" key="8">
    <source>
        <dbReference type="ARBA" id="ARBA00022848"/>
    </source>
</evidence>
<comment type="subcellular location">
    <subcellularLocation>
        <location evidence="3">Endoplasmic reticulum membrane</location>
        <topology evidence="3">Peripheral membrane protein</topology>
    </subcellularLocation>
    <subcellularLocation>
        <location evidence="2">Microsome membrane</location>
        <topology evidence="2">Peripheral membrane protein</topology>
    </subcellularLocation>
</comment>
<evidence type="ECO:0000256" key="11">
    <source>
        <dbReference type="ARBA" id="ARBA00023033"/>
    </source>
</evidence>
<dbReference type="GO" id="GO:0004497">
    <property type="term" value="F:monooxygenase activity"/>
    <property type="evidence" value="ECO:0007669"/>
    <property type="project" value="UniProtKB-KW"/>
</dbReference>
<keyword evidence="7" id="KW-0256">Endoplasmic reticulum</keyword>